<name>A0A9L0J7G8_EQUAS</name>
<reference evidence="1 2" key="1">
    <citation type="journal article" date="2020" name="Nat. Commun.">
        <title>Donkey genomes provide new insights into domestication and selection for coat color.</title>
        <authorList>
            <person name="Wang"/>
            <person name="C."/>
            <person name="Li"/>
            <person name="H."/>
            <person name="Guo"/>
            <person name="Y."/>
            <person name="Huang"/>
            <person name="J."/>
            <person name="Sun"/>
            <person name="Y."/>
            <person name="Min"/>
            <person name="J."/>
            <person name="Wang"/>
            <person name="J."/>
            <person name="Fang"/>
            <person name="X."/>
            <person name="Zhao"/>
            <person name="Z."/>
            <person name="Wang"/>
            <person name="S."/>
            <person name="Zhang"/>
            <person name="Y."/>
            <person name="Liu"/>
            <person name="Q."/>
            <person name="Jiang"/>
            <person name="Q."/>
            <person name="Wang"/>
            <person name="X."/>
            <person name="Guo"/>
            <person name="Y."/>
            <person name="Yang"/>
            <person name="C."/>
            <person name="Wang"/>
            <person name="Y."/>
            <person name="Tian"/>
            <person name="F."/>
            <person name="Zhuang"/>
            <person name="G."/>
            <person name="Fan"/>
            <person name="Y."/>
            <person name="Gao"/>
            <person name="Q."/>
            <person name="Li"/>
            <person name="Y."/>
            <person name="Ju"/>
            <person name="Z."/>
            <person name="Li"/>
            <person name="J."/>
            <person name="Li"/>
            <person name="R."/>
            <person name="Hou"/>
            <person name="M."/>
            <person name="Yang"/>
            <person name="G."/>
            <person name="Liu"/>
            <person name="G."/>
            <person name="Liu"/>
            <person name="W."/>
            <person name="Guo"/>
            <person name="J."/>
            <person name="Pan"/>
            <person name="S."/>
            <person name="Fan"/>
            <person name="G."/>
            <person name="Zhang"/>
            <person name="W."/>
            <person name="Zhang"/>
            <person name="R."/>
            <person name="Yu"/>
            <person name="J."/>
            <person name="Zhang"/>
            <person name="X."/>
            <person name="Yin"/>
            <person name="Q."/>
            <person name="Ji"/>
            <person name="C."/>
            <person name="Jin"/>
            <person name="Y."/>
            <person name="Yue"/>
            <person name="G."/>
            <person name="Liu"/>
            <person name="M."/>
            <person name="Xu"/>
            <person name="J."/>
            <person name="Liu"/>
            <person name="S."/>
            <person name="Jordana"/>
            <person name="J."/>
            <person name="Noce"/>
            <person name="A."/>
            <person name="Amills"/>
            <person name="M."/>
            <person name="Wu"/>
            <person name="D.D."/>
            <person name="Li"/>
            <person name="S."/>
            <person name="Zhou"/>
            <person name="X. and Zhong"/>
            <person name="J."/>
        </authorList>
    </citation>
    <scope>NUCLEOTIDE SEQUENCE [LARGE SCALE GENOMIC DNA]</scope>
</reference>
<evidence type="ECO:0000313" key="1">
    <source>
        <dbReference type="Ensembl" id="ENSEASP00005045962.1"/>
    </source>
</evidence>
<reference evidence="1" key="2">
    <citation type="submission" date="2025-08" db="UniProtKB">
        <authorList>
            <consortium name="Ensembl"/>
        </authorList>
    </citation>
    <scope>IDENTIFICATION</scope>
</reference>
<dbReference type="AlphaFoldDB" id="A0A9L0J7G8"/>
<dbReference type="GeneTree" id="ENSGT01120000277813"/>
<proteinExistence type="predicted"/>
<accession>A0A9L0J7G8</accession>
<reference evidence="1" key="3">
    <citation type="submission" date="2025-09" db="UniProtKB">
        <authorList>
            <consortium name="Ensembl"/>
        </authorList>
    </citation>
    <scope>IDENTIFICATION</scope>
</reference>
<keyword evidence="2" id="KW-1185">Reference proteome</keyword>
<sequence>MTPVAFQCHTRSQKMRWLLTRNLLRTCMNCSLMGVPRRTLGVMFTPLTVKYAYSDTECIGVDLNMKTCLSPNQVIRLSSDLQ</sequence>
<dbReference type="Proteomes" id="UP000694387">
    <property type="component" value="Chromosome 3"/>
</dbReference>
<organism evidence="1 2">
    <name type="scientific">Equus asinus</name>
    <name type="common">Donkey</name>
    <name type="synonym">Equus africanus asinus</name>
    <dbReference type="NCBI Taxonomy" id="9793"/>
    <lineage>
        <taxon>Eukaryota</taxon>
        <taxon>Metazoa</taxon>
        <taxon>Chordata</taxon>
        <taxon>Craniata</taxon>
        <taxon>Vertebrata</taxon>
        <taxon>Euteleostomi</taxon>
        <taxon>Mammalia</taxon>
        <taxon>Eutheria</taxon>
        <taxon>Laurasiatheria</taxon>
        <taxon>Perissodactyla</taxon>
        <taxon>Equidae</taxon>
        <taxon>Equus</taxon>
    </lineage>
</organism>
<dbReference type="Ensembl" id="ENSEAST00005081666.1">
    <property type="protein sequence ID" value="ENSEASP00005045962.1"/>
    <property type="gene ID" value="ENSEASG00005031721.1"/>
</dbReference>
<protein>
    <submittedName>
        <fullName evidence="1">Uncharacterized protein</fullName>
    </submittedName>
</protein>
<evidence type="ECO:0000313" key="2">
    <source>
        <dbReference type="Proteomes" id="UP000694387"/>
    </source>
</evidence>